<dbReference type="Proteomes" id="UP001589700">
    <property type="component" value="Unassembled WGS sequence"/>
</dbReference>
<reference evidence="2 3" key="1">
    <citation type="submission" date="2024-09" db="EMBL/GenBank/DDBJ databases">
        <authorList>
            <person name="Sun Q."/>
            <person name="Mori K."/>
        </authorList>
    </citation>
    <scope>NUCLEOTIDE SEQUENCE [LARGE SCALE GENOMIC DNA]</scope>
    <source>
        <strain evidence="2 3">CCM 7659</strain>
    </source>
</reference>
<evidence type="ECO:0000313" key="2">
    <source>
        <dbReference type="EMBL" id="MFB9261157.1"/>
    </source>
</evidence>
<keyword evidence="1" id="KW-0732">Signal</keyword>
<evidence type="ECO:0000256" key="1">
    <source>
        <dbReference type="SAM" id="SignalP"/>
    </source>
</evidence>
<comment type="caution">
    <text evidence="2">The sequence shown here is derived from an EMBL/GenBank/DDBJ whole genome shotgun (WGS) entry which is preliminary data.</text>
</comment>
<proteinExistence type="predicted"/>
<feature type="chain" id="PRO_5046633406" evidence="1">
    <location>
        <begin position="32"/>
        <end position="233"/>
    </location>
</feature>
<name>A0ABV5JUU3_9ACTN</name>
<organism evidence="2 3">
    <name type="scientific">Dietzia aerolata</name>
    <dbReference type="NCBI Taxonomy" id="595984"/>
    <lineage>
        <taxon>Bacteria</taxon>
        <taxon>Bacillati</taxon>
        <taxon>Actinomycetota</taxon>
        <taxon>Actinomycetes</taxon>
        <taxon>Mycobacteriales</taxon>
        <taxon>Dietziaceae</taxon>
        <taxon>Dietzia</taxon>
    </lineage>
</organism>
<gene>
    <name evidence="2" type="ORF">ACFFVD_15275</name>
</gene>
<dbReference type="RefSeq" id="WP_182632998.1">
    <property type="nucleotide sequence ID" value="NZ_JAALDM010000222.1"/>
</dbReference>
<keyword evidence="3" id="KW-1185">Reference proteome</keyword>
<accession>A0ABV5JUU3</accession>
<protein>
    <submittedName>
        <fullName evidence="2">Uncharacterized protein</fullName>
    </submittedName>
</protein>
<dbReference type="EMBL" id="JBHMDY010000013">
    <property type="protein sequence ID" value="MFB9261157.1"/>
    <property type="molecule type" value="Genomic_DNA"/>
</dbReference>
<evidence type="ECO:0000313" key="3">
    <source>
        <dbReference type="Proteomes" id="UP001589700"/>
    </source>
</evidence>
<feature type="signal peptide" evidence="1">
    <location>
        <begin position="1"/>
        <end position="31"/>
    </location>
</feature>
<sequence length="233" mass="24732">MKKMKIIAARTIAVGAASALALTMVGAPAQAQDEEGISLDTSMTLLDTSVELQGGDGNLGNIAALLGSLSGVAEGDMTATQMVDAMSSGLDNGAFAVIAGIPGGMHDFVQTCLRAIAGEATIEDVWRQFNAIGAPLEHCNETSDAGGYGGVHRRIELGRPGPTFFRLRYETYRIPDTITVRYEGREIFADHYRSTHGDKWVDIHVPPGASTAVQVEVVANEPGTEWNFTVHCP</sequence>